<dbReference type="PANTHER" id="PTHR48207:SF4">
    <property type="entry name" value="BLL6097 PROTEIN"/>
    <property type="match status" value="1"/>
</dbReference>
<dbReference type="Proteomes" id="UP000619743">
    <property type="component" value="Unassembled WGS sequence"/>
</dbReference>
<name>A0A8J2U8L0_9GAMM</name>
<dbReference type="InterPro" id="IPR003673">
    <property type="entry name" value="CoA-Trfase_fam_III"/>
</dbReference>
<dbReference type="SUPFAM" id="SSF89796">
    <property type="entry name" value="CoA-transferase family III (CaiB/BaiF)"/>
    <property type="match status" value="1"/>
</dbReference>
<dbReference type="Pfam" id="PF02515">
    <property type="entry name" value="CoA_transf_3"/>
    <property type="match status" value="1"/>
</dbReference>
<protein>
    <submittedName>
        <fullName evidence="2">CoA transferase</fullName>
    </submittedName>
</protein>
<accession>A0A8J2U8L0</accession>
<dbReference type="RefSeq" id="WP_087507068.1">
    <property type="nucleotide sequence ID" value="NZ_BMDX01000020.1"/>
</dbReference>
<reference evidence="3" key="1">
    <citation type="journal article" date="2019" name="Int. J. Syst. Evol. Microbiol.">
        <title>The Global Catalogue of Microorganisms (GCM) 10K type strain sequencing project: providing services to taxonomists for standard genome sequencing and annotation.</title>
        <authorList>
            <consortium name="The Broad Institute Genomics Platform"/>
            <consortium name="The Broad Institute Genome Sequencing Center for Infectious Disease"/>
            <person name="Wu L."/>
            <person name="Ma J."/>
        </authorList>
    </citation>
    <scope>NUCLEOTIDE SEQUENCE [LARGE SCALE GENOMIC DNA]</scope>
    <source>
        <strain evidence="3">CGMCC 1.10130</strain>
    </source>
</reference>
<gene>
    <name evidence="2" type="ORF">GCM10011369_30910</name>
</gene>
<dbReference type="EMBL" id="BMDX01000020">
    <property type="protein sequence ID" value="GGA86647.1"/>
    <property type="molecule type" value="Genomic_DNA"/>
</dbReference>
<dbReference type="Gene3D" id="3.30.1540.10">
    <property type="entry name" value="formyl-coa transferase, domain 3"/>
    <property type="match status" value="1"/>
</dbReference>
<dbReference type="OrthoDB" id="9058532at2"/>
<organism evidence="2 3">
    <name type="scientific">Neiella marina</name>
    <dbReference type="NCBI Taxonomy" id="508461"/>
    <lineage>
        <taxon>Bacteria</taxon>
        <taxon>Pseudomonadati</taxon>
        <taxon>Pseudomonadota</taxon>
        <taxon>Gammaproteobacteria</taxon>
        <taxon>Alteromonadales</taxon>
        <taxon>Echinimonadaceae</taxon>
        <taxon>Neiella</taxon>
    </lineage>
</organism>
<evidence type="ECO:0000313" key="3">
    <source>
        <dbReference type="Proteomes" id="UP000619743"/>
    </source>
</evidence>
<dbReference type="InterPro" id="IPR050483">
    <property type="entry name" value="CoA-transferase_III_domain"/>
</dbReference>
<evidence type="ECO:0000256" key="1">
    <source>
        <dbReference type="ARBA" id="ARBA00022679"/>
    </source>
</evidence>
<dbReference type="GO" id="GO:0008410">
    <property type="term" value="F:CoA-transferase activity"/>
    <property type="evidence" value="ECO:0007669"/>
    <property type="project" value="TreeGrafter"/>
</dbReference>
<dbReference type="InterPro" id="IPR023606">
    <property type="entry name" value="CoA-Trfase_III_dom_1_sf"/>
</dbReference>
<proteinExistence type="predicted"/>
<keyword evidence="3" id="KW-1185">Reference proteome</keyword>
<comment type="caution">
    <text evidence="2">The sequence shown here is derived from an EMBL/GenBank/DDBJ whole genome shotgun (WGS) entry which is preliminary data.</text>
</comment>
<dbReference type="InterPro" id="IPR044855">
    <property type="entry name" value="CoA-Trfase_III_dom3_sf"/>
</dbReference>
<sequence length="387" mass="42227">MTKLLEGITILDFTQFLSGPSASLRLADFGARVIKVEQPSGDLCRSLYVSNCDIEGESSLFQAINRNKESIVLNLKSAADQHKAQQLVKQADVVLNNFRPGVMAKLGFSYEQVKALNPSVIYGEITGYGADSDWAAKPGQDLLLQALSGLTWASGNGDDGPVPMGVAIADILAGGQLAQGVLAALIGRNKTKQGNEEPAATLVQVSMLEAILDFQFEAITTFHHDGQQPLSRSKTNCAQPLVGGAYGFYATADGHICISMGAIPKLGDLLSCPALLAFDDASLWFEQREAIKAILNDHLRSQTTQYWLDILEPADIWCADVYNWQQLFEHEGFKTLKMLQTVTLANGAQYRTTRCPVRIDGERLYNDTGAPFLGQHSRTIEQEFLEP</sequence>
<dbReference type="PANTHER" id="PTHR48207">
    <property type="entry name" value="SUCCINATE--HYDROXYMETHYLGLUTARATE COA-TRANSFERASE"/>
    <property type="match status" value="1"/>
</dbReference>
<evidence type="ECO:0000313" key="2">
    <source>
        <dbReference type="EMBL" id="GGA86647.1"/>
    </source>
</evidence>
<dbReference type="AlphaFoldDB" id="A0A8J2U8L0"/>
<dbReference type="Gene3D" id="3.40.50.10540">
    <property type="entry name" value="Crotonobetainyl-coa:carnitine coa-transferase, domain 1"/>
    <property type="match status" value="1"/>
</dbReference>
<keyword evidence="1 2" id="KW-0808">Transferase</keyword>